<dbReference type="Proteomes" id="UP001239909">
    <property type="component" value="Unassembled WGS sequence"/>
</dbReference>
<evidence type="ECO:0000313" key="2">
    <source>
        <dbReference type="Proteomes" id="UP001239909"/>
    </source>
</evidence>
<dbReference type="RefSeq" id="WP_285671263.1">
    <property type="nucleotide sequence ID" value="NZ_BSYI01000011.1"/>
</dbReference>
<dbReference type="SUPFAM" id="SSF51197">
    <property type="entry name" value="Clavaminate synthase-like"/>
    <property type="match status" value="1"/>
</dbReference>
<protein>
    <recommendedName>
        <fullName evidence="3">Phytanoyl-CoA dioxygenase</fullName>
    </recommendedName>
</protein>
<dbReference type="PANTHER" id="PTHR20883">
    <property type="entry name" value="PHYTANOYL-COA DIOXYGENASE DOMAIN CONTAINING 1"/>
    <property type="match status" value="1"/>
</dbReference>
<name>A0ABQ6LHM8_9RHOB</name>
<dbReference type="EMBL" id="BSYI01000011">
    <property type="protein sequence ID" value="GMG82482.1"/>
    <property type="molecule type" value="Genomic_DNA"/>
</dbReference>
<dbReference type="Pfam" id="PF05721">
    <property type="entry name" value="PhyH"/>
    <property type="match status" value="1"/>
</dbReference>
<evidence type="ECO:0008006" key="3">
    <source>
        <dbReference type="Google" id="ProtNLM"/>
    </source>
</evidence>
<sequence length="343" mass="38532">MDASAKSEARTNPLPGWPLVESPLYADLVEAAGLDAEERRIADELNQRGYAVLDFPDPEFDTVAERLKAALVKRPEFADVAKIGPGNPVQHSRRIQDHVSNDDVRRIACNARIIALLGRLYGRRAFPFQTLNFPMGTQQKVHSDSAHFSSIPERFMCGVWVALEDIGPEQGPLIYYPGSHRWPVLHADDVGHARGRSELRGQAIYQRAWEAMIEAHGVEPAYFHARKGQALIWAANLLHGGSPHTDRTRTRFSQVTHYFFEDCAYCTPMKSNMRLGATVFRDRVRNIETGELVPNLYAGQPVANEITRYRKDQRLSARVTEFAREHGLRGLVNAGINRLAGRA</sequence>
<accession>A0ABQ6LHM8</accession>
<dbReference type="InterPro" id="IPR008775">
    <property type="entry name" value="Phytyl_CoA_dOase-like"/>
</dbReference>
<evidence type="ECO:0000313" key="1">
    <source>
        <dbReference type="EMBL" id="GMG82482.1"/>
    </source>
</evidence>
<dbReference type="PANTHER" id="PTHR20883:SF46">
    <property type="entry name" value="PHYTANOYL-COA HYDROXYLASE"/>
    <property type="match status" value="1"/>
</dbReference>
<proteinExistence type="predicted"/>
<comment type="caution">
    <text evidence="1">The sequence shown here is derived from an EMBL/GenBank/DDBJ whole genome shotgun (WGS) entry which is preliminary data.</text>
</comment>
<reference evidence="1 2" key="1">
    <citation type="submission" date="2023-04" db="EMBL/GenBank/DDBJ databases">
        <title>Marinoamorphus aggregata gen. nov., sp. Nov., isolate from tissue of brittle star Ophioplocus japonicus.</title>
        <authorList>
            <person name="Kawano K."/>
            <person name="Sawayama S."/>
            <person name="Nakagawa S."/>
        </authorList>
    </citation>
    <scope>NUCLEOTIDE SEQUENCE [LARGE SCALE GENOMIC DNA]</scope>
    <source>
        <strain evidence="1 2">NKW23</strain>
    </source>
</reference>
<keyword evidence="2" id="KW-1185">Reference proteome</keyword>
<dbReference type="Gene3D" id="2.60.120.620">
    <property type="entry name" value="q2cbj1_9rhob like domain"/>
    <property type="match status" value="1"/>
</dbReference>
<organism evidence="1 2">
    <name type="scientific">Paralimibaculum aggregatum</name>
    <dbReference type="NCBI Taxonomy" id="3036245"/>
    <lineage>
        <taxon>Bacteria</taxon>
        <taxon>Pseudomonadati</taxon>
        <taxon>Pseudomonadota</taxon>
        <taxon>Alphaproteobacteria</taxon>
        <taxon>Rhodobacterales</taxon>
        <taxon>Paracoccaceae</taxon>
        <taxon>Paralimibaculum</taxon>
    </lineage>
</organism>
<gene>
    <name evidence="1" type="ORF">LNKW23_16950</name>
</gene>